<protein>
    <recommendedName>
        <fullName evidence="3">Transglycosylase SLT domain-containing protein</fullName>
    </recommendedName>
</protein>
<dbReference type="RefSeq" id="WP_344382194.1">
    <property type="nucleotide sequence ID" value="NZ_BAAATA010000005.1"/>
</dbReference>
<gene>
    <name evidence="4" type="ORF">GCM10010406_13640</name>
</gene>
<dbReference type="SUPFAM" id="SSF53955">
    <property type="entry name" value="Lysozyme-like"/>
    <property type="match status" value="1"/>
</dbReference>
<organism evidence="4 5">
    <name type="scientific">Streptomyces thermolineatus</name>
    <dbReference type="NCBI Taxonomy" id="44033"/>
    <lineage>
        <taxon>Bacteria</taxon>
        <taxon>Bacillati</taxon>
        <taxon>Actinomycetota</taxon>
        <taxon>Actinomycetes</taxon>
        <taxon>Kitasatosporales</taxon>
        <taxon>Streptomycetaceae</taxon>
        <taxon>Streptomyces</taxon>
    </lineage>
</organism>
<sequence length="250" mass="25719">MPSTFSSFRRPSRNRTIGVLGTAAAAALALGTAGVASGDGGAPGELAAGSAPLTVSSLAAPAPESVSLVGSAERLGTPVAAPGTAELSTADRADGNAAAKADAKAAAEKAQAEKAQEKARAEARAERAAASTAAARSAQRASVTTVAAQTTAQYSGTPQQIARQMVPNDTQFQCFSNIVSHESSWRVTATNPSSGAYGLVQSLPAEKMASAGPDWRTNPVTQLKWGLNYMNERYGSPCEAWTFWQANNWY</sequence>
<dbReference type="Gene3D" id="1.10.530.10">
    <property type="match status" value="1"/>
</dbReference>
<keyword evidence="5" id="KW-1185">Reference proteome</keyword>
<evidence type="ECO:0000256" key="1">
    <source>
        <dbReference type="SAM" id="Coils"/>
    </source>
</evidence>
<dbReference type="InterPro" id="IPR008258">
    <property type="entry name" value="Transglycosylase_SLT_dom_1"/>
</dbReference>
<evidence type="ECO:0000313" key="4">
    <source>
        <dbReference type="EMBL" id="GAA2478743.1"/>
    </source>
</evidence>
<name>A0ABN3L772_9ACTN</name>
<accession>A0ABN3L772</accession>
<feature type="coiled-coil region" evidence="1">
    <location>
        <begin position="96"/>
        <end position="129"/>
    </location>
</feature>
<dbReference type="Pfam" id="PF01464">
    <property type="entry name" value="SLT"/>
    <property type="match status" value="1"/>
</dbReference>
<evidence type="ECO:0000256" key="2">
    <source>
        <dbReference type="SAM" id="MobiDB-lite"/>
    </source>
</evidence>
<evidence type="ECO:0000313" key="5">
    <source>
        <dbReference type="Proteomes" id="UP001501358"/>
    </source>
</evidence>
<dbReference type="Proteomes" id="UP001501358">
    <property type="component" value="Unassembled WGS sequence"/>
</dbReference>
<comment type="caution">
    <text evidence="4">The sequence shown here is derived from an EMBL/GenBank/DDBJ whole genome shotgun (WGS) entry which is preliminary data.</text>
</comment>
<dbReference type="InterPro" id="IPR023346">
    <property type="entry name" value="Lysozyme-like_dom_sf"/>
</dbReference>
<keyword evidence="1" id="KW-0175">Coiled coil</keyword>
<proteinExistence type="predicted"/>
<feature type="region of interest" description="Disordered" evidence="2">
    <location>
        <begin position="130"/>
        <end position="153"/>
    </location>
</feature>
<dbReference type="EMBL" id="BAAATA010000005">
    <property type="protein sequence ID" value="GAA2478743.1"/>
    <property type="molecule type" value="Genomic_DNA"/>
</dbReference>
<evidence type="ECO:0000259" key="3">
    <source>
        <dbReference type="Pfam" id="PF01464"/>
    </source>
</evidence>
<reference evidence="4 5" key="1">
    <citation type="journal article" date="2019" name="Int. J. Syst. Evol. Microbiol.">
        <title>The Global Catalogue of Microorganisms (GCM) 10K type strain sequencing project: providing services to taxonomists for standard genome sequencing and annotation.</title>
        <authorList>
            <consortium name="The Broad Institute Genomics Platform"/>
            <consortium name="The Broad Institute Genome Sequencing Center for Infectious Disease"/>
            <person name="Wu L."/>
            <person name="Ma J."/>
        </authorList>
    </citation>
    <scope>NUCLEOTIDE SEQUENCE [LARGE SCALE GENOMIC DNA]</scope>
    <source>
        <strain evidence="4 5">JCM 6307</strain>
    </source>
</reference>
<feature type="domain" description="Transglycosylase SLT" evidence="3">
    <location>
        <begin position="174"/>
        <end position="238"/>
    </location>
</feature>